<evidence type="ECO:0000313" key="3">
    <source>
        <dbReference type="EMBL" id="VGM37305.1"/>
    </source>
</evidence>
<sequence>MKKLFSLSVLSTAILAPAASFAAEGDLDLSSLTDSFSVAPVITGVLAIAGVLLTLYAAMRGAKIVVALVRGG</sequence>
<organism evidence="3">
    <name type="scientific">Klebsiella pneumoniae</name>
    <dbReference type="NCBI Taxonomy" id="573"/>
    <lineage>
        <taxon>Bacteria</taxon>
        <taxon>Pseudomonadati</taxon>
        <taxon>Pseudomonadota</taxon>
        <taxon>Gammaproteobacteria</taxon>
        <taxon>Enterobacterales</taxon>
        <taxon>Enterobacteriaceae</taxon>
        <taxon>Klebsiella/Raoultella group</taxon>
        <taxon>Klebsiella</taxon>
        <taxon>Klebsiella pneumoniae complex</taxon>
    </lineage>
</organism>
<keyword evidence="1" id="KW-1133">Transmembrane helix</keyword>
<accession>A0A486UHW4</accession>
<protein>
    <recommendedName>
        <fullName evidence="4">Phage coat protein</fullName>
    </recommendedName>
</protein>
<feature type="signal peptide" evidence="2">
    <location>
        <begin position="1"/>
        <end position="22"/>
    </location>
</feature>
<reference evidence="3" key="1">
    <citation type="submission" date="2019-03" db="EMBL/GenBank/DDBJ databases">
        <authorList>
            <consortium name="Pathogen Informatics"/>
        </authorList>
    </citation>
    <scope>NUCLEOTIDE SEQUENCE</scope>
    <source>
        <strain evidence="3">5012STDY7626362</strain>
    </source>
</reference>
<keyword evidence="1" id="KW-0812">Transmembrane</keyword>
<evidence type="ECO:0000256" key="2">
    <source>
        <dbReference type="SAM" id="SignalP"/>
    </source>
</evidence>
<dbReference type="EMBL" id="CAAHDH010000001">
    <property type="protein sequence ID" value="VGM37305.1"/>
    <property type="molecule type" value="Genomic_DNA"/>
</dbReference>
<evidence type="ECO:0000256" key="1">
    <source>
        <dbReference type="SAM" id="Phobius"/>
    </source>
</evidence>
<evidence type="ECO:0008006" key="4">
    <source>
        <dbReference type="Google" id="ProtNLM"/>
    </source>
</evidence>
<feature type="transmembrane region" description="Helical" evidence="1">
    <location>
        <begin position="38"/>
        <end position="58"/>
    </location>
</feature>
<feature type="chain" id="PRO_5019775573" description="Phage coat protein" evidence="2">
    <location>
        <begin position="23"/>
        <end position="72"/>
    </location>
</feature>
<keyword evidence="2" id="KW-0732">Signal</keyword>
<keyword evidence="1" id="KW-0472">Membrane</keyword>
<dbReference type="RefSeq" id="WP_194524113.1">
    <property type="nucleotide sequence ID" value="NZ_CAMRIF010000001.1"/>
</dbReference>
<name>A0A486UHW4_KLEPN</name>
<dbReference type="AlphaFoldDB" id="A0A486UHW4"/>
<gene>
    <name evidence="3" type="ORF">SAMEA4873563_00952</name>
</gene>
<proteinExistence type="predicted"/>